<feature type="region of interest" description="Disordered" evidence="1">
    <location>
        <begin position="1"/>
        <end position="21"/>
    </location>
</feature>
<dbReference type="Proteomes" id="UP001500325">
    <property type="component" value="Unassembled WGS sequence"/>
</dbReference>
<keyword evidence="2" id="KW-0472">Membrane</keyword>
<dbReference type="Pfam" id="PF19853">
    <property type="entry name" value="DUF6328"/>
    <property type="match status" value="1"/>
</dbReference>
<dbReference type="EMBL" id="BAABIC010000006">
    <property type="protein sequence ID" value="GAA4686792.1"/>
    <property type="molecule type" value="Genomic_DNA"/>
</dbReference>
<evidence type="ECO:0000313" key="3">
    <source>
        <dbReference type="EMBL" id="GAA4686792.1"/>
    </source>
</evidence>
<keyword evidence="2" id="KW-1133">Transmembrane helix</keyword>
<comment type="caution">
    <text evidence="3">The sequence shown here is derived from an EMBL/GenBank/DDBJ whole genome shotgun (WGS) entry which is preliminary data.</text>
</comment>
<keyword evidence="2" id="KW-0812">Transmembrane</keyword>
<feature type="transmembrane region" description="Helical" evidence="2">
    <location>
        <begin position="38"/>
        <end position="58"/>
    </location>
</feature>
<feature type="transmembrane region" description="Helical" evidence="2">
    <location>
        <begin position="138"/>
        <end position="159"/>
    </location>
</feature>
<name>A0ABP8WCE2_9PSEU</name>
<keyword evidence="4" id="KW-1185">Reference proteome</keyword>
<evidence type="ECO:0000256" key="2">
    <source>
        <dbReference type="SAM" id="Phobius"/>
    </source>
</evidence>
<evidence type="ECO:0000256" key="1">
    <source>
        <dbReference type="SAM" id="MobiDB-lite"/>
    </source>
</evidence>
<accession>A0ABP8WCE2</accession>
<protein>
    <submittedName>
        <fullName evidence="3">DUF6328 family protein</fullName>
    </submittedName>
</protein>
<dbReference type="InterPro" id="IPR046291">
    <property type="entry name" value="DUF6328"/>
</dbReference>
<reference evidence="4" key="1">
    <citation type="journal article" date="2019" name="Int. J. Syst. Evol. Microbiol.">
        <title>The Global Catalogue of Microorganisms (GCM) 10K type strain sequencing project: providing services to taxonomists for standard genome sequencing and annotation.</title>
        <authorList>
            <consortium name="The Broad Institute Genomics Platform"/>
            <consortium name="The Broad Institute Genome Sequencing Center for Infectious Disease"/>
            <person name="Wu L."/>
            <person name="Ma J."/>
        </authorList>
    </citation>
    <scope>NUCLEOTIDE SEQUENCE [LARGE SCALE GENOMIC DNA]</scope>
    <source>
        <strain evidence="4">JCM 18055</strain>
    </source>
</reference>
<evidence type="ECO:0000313" key="4">
    <source>
        <dbReference type="Proteomes" id="UP001500325"/>
    </source>
</evidence>
<feature type="transmembrane region" description="Helical" evidence="2">
    <location>
        <begin position="70"/>
        <end position="91"/>
    </location>
</feature>
<dbReference type="RefSeq" id="WP_345380360.1">
    <property type="nucleotide sequence ID" value="NZ_BAABIC010000006.1"/>
</dbReference>
<sequence>MSTATTVTDETEDWNTRHRAEGPLNRADRNFAELLQELRVVFTGVQILFGFLLTMSVSERFKELDGVQHGLFVATLAGAAATSTLLVAPVAAHRVLFQRNRKRELVRAGHRLAMAGLGFLALTLAAGLMLVLDIAVGRIGGIVGVAVLLSATLVLWVLVPLHLRRDSRAAPALPDPET</sequence>
<proteinExistence type="predicted"/>
<gene>
    <name evidence="3" type="ORF">GCM10023215_22950</name>
</gene>
<organism evidence="3 4">
    <name type="scientific">Pseudonocardia yuanmonensis</name>
    <dbReference type="NCBI Taxonomy" id="1095914"/>
    <lineage>
        <taxon>Bacteria</taxon>
        <taxon>Bacillati</taxon>
        <taxon>Actinomycetota</taxon>
        <taxon>Actinomycetes</taxon>
        <taxon>Pseudonocardiales</taxon>
        <taxon>Pseudonocardiaceae</taxon>
        <taxon>Pseudonocardia</taxon>
    </lineage>
</organism>
<feature type="transmembrane region" description="Helical" evidence="2">
    <location>
        <begin position="112"/>
        <end position="132"/>
    </location>
</feature>